<keyword evidence="3" id="KW-0175">Coiled coil</keyword>
<keyword evidence="2" id="KW-0479">Metal-binding</keyword>
<evidence type="ECO:0000256" key="2">
    <source>
        <dbReference type="PROSITE-ProRule" id="PRU00047"/>
    </source>
</evidence>
<proteinExistence type="predicted"/>
<name>A0A7J0H8C6_9ERIC</name>
<evidence type="ECO:0000313" key="6">
    <source>
        <dbReference type="EMBL" id="GFZ19357.1"/>
    </source>
</evidence>
<evidence type="ECO:0000256" key="1">
    <source>
        <dbReference type="ARBA" id="ARBA00022448"/>
    </source>
</evidence>
<dbReference type="PANTHER" id="PTHR19241">
    <property type="entry name" value="ATP-BINDING CASSETTE TRANSPORTER"/>
    <property type="match status" value="1"/>
</dbReference>
<feature type="region of interest" description="Disordered" evidence="4">
    <location>
        <begin position="667"/>
        <end position="694"/>
    </location>
</feature>
<dbReference type="Pfam" id="PF22936">
    <property type="entry name" value="Pol_BBD"/>
    <property type="match status" value="1"/>
</dbReference>
<dbReference type="OrthoDB" id="1909174at2759"/>
<feature type="region of interest" description="Disordered" evidence="4">
    <location>
        <begin position="57"/>
        <end position="88"/>
    </location>
</feature>
<dbReference type="EMBL" id="BJWL01000028">
    <property type="protein sequence ID" value="GFZ19357.1"/>
    <property type="molecule type" value="Genomic_DNA"/>
</dbReference>
<evidence type="ECO:0000259" key="5">
    <source>
        <dbReference type="PROSITE" id="PS50158"/>
    </source>
</evidence>
<comment type="caution">
    <text evidence="6">The sequence shown here is derived from an EMBL/GenBank/DDBJ whole genome shotgun (WGS) entry which is preliminary data.</text>
</comment>
<feature type="domain" description="CCHC-type" evidence="5">
    <location>
        <begin position="254"/>
        <end position="270"/>
    </location>
</feature>
<dbReference type="Proteomes" id="UP000585474">
    <property type="component" value="Unassembled WGS sequence"/>
</dbReference>
<dbReference type="GO" id="GO:0003676">
    <property type="term" value="F:nucleic acid binding"/>
    <property type="evidence" value="ECO:0007669"/>
    <property type="project" value="InterPro"/>
</dbReference>
<feature type="region of interest" description="Disordered" evidence="4">
    <location>
        <begin position="393"/>
        <end position="484"/>
    </location>
</feature>
<dbReference type="InterPro" id="IPR001878">
    <property type="entry name" value="Znf_CCHC"/>
</dbReference>
<dbReference type="AlphaFoldDB" id="A0A7J0H8C6"/>
<keyword evidence="1" id="KW-0813">Transport</keyword>
<dbReference type="GO" id="GO:0008270">
    <property type="term" value="F:zinc ion binding"/>
    <property type="evidence" value="ECO:0007669"/>
    <property type="project" value="UniProtKB-KW"/>
</dbReference>
<gene>
    <name evidence="6" type="ORF">Acr_28g0000620</name>
</gene>
<evidence type="ECO:0000256" key="4">
    <source>
        <dbReference type="SAM" id="MobiDB-lite"/>
    </source>
</evidence>
<keyword evidence="2" id="KW-0863">Zinc-finger</keyword>
<organism evidence="6 7">
    <name type="scientific">Actinidia rufa</name>
    <dbReference type="NCBI Taxonomy" id="165716"/>
    <lineage>
        <taxon>Eukaryota</taxon>
        <taxon>Viridiplantae</taxon>
        <taxon>Streptophyta</taxon>
        <taxon>Embryophyta</taxon>
        <taxon>Tracheophyta</taxon>
        <taxon>Spermatophyta</taxon>
        <taxon>Magnoliopsida</taxon>
        <taxon>eudicotyledons</taxon>
        <taxon>Gunneridae</taxon>
        <taxon>Pentapetalae</taxon>
        <taxon>asterids</taxon>
        <taxon>Ericales</taxon>
        <taxon>Actinidiaceae</taxon>
        <taxon>Actinidia</taxon>
    </lineage>
</organism>
<dbReference type="InterPro" id="IPR054722">
    <property type="entry name" value="PolX-like_BBD"/>
</dbReference>
<accession>A0A7J0H8C6</accession>
<protein>
    <submittedName>
        <fullName evidence="6">Pleiotropic drug resistance 2</fullName>
    </submittedName>
</protein>
<keyword evidence="2" id="KW-0862">Zinc</keyword>
<evidence type="ECO:0000256" key="3">
    <source>
        <dbReference type="SAM" id="Coils"/>
    </source>
</evidence>
<sequence length="841" mass="94773">MSWLWAYCYGLYEQKENQEKQGFDCVTWSDSEKEEESDSGDEIENYTAFMTSVVKTNKTSSKASDTEKSDESDGVVGSIEEESDDEDISELQQQAYNQLYKELYKLANSNVKLSKRLKEALEEVDSLKKMNDDTQVEISQLKNHHRTILIDKVRFLDKDAFDREGFKKALEDKVQKLETELVNVHLSFTKFDASSQKIDEIWNAQRTSFDMTRIGYKEKATTSSQLTSKPYSTKAQGTSSMPNIEIMPTKFVPKCHQCGVKGHIRSHCPRLETKHVHAQFITSHVKPKHPKLEVWWEELKFRARSTPLPADSFFKSENGSQNDYMTSWQGIPGVPKIHENYNLATWMLEVTSPSAEAKLGIDFAHIYEESHHSVSGNQGTSKETELPCTSCLSRRNEAPAPNRVENGVQTRPHALPEYRRVRSVSITRPGRCHALPRARGSTHAPARAREKATRAATCQERCPRSERRAHAPTRSAHAPEEVKLTHARAHERERKGDAPARLPLRAHLVPEIFDFDILALSEVSQHSGFIRGEGHIKRDCPKYKAQDQSSDTAATAMIAVDEDEIDVLLAASDDGKSDWILDSSSAYHLCRDREVFSTYVPCEGRIWMANNTSSRVVRRGSVRFRMTDESFDASGRTLRVFKGNKEMLWGKKTGKLYRLEGSVQTGGATVRHGSSGISKKNEQGKQPLHRGTQSKCRGTWRIRSSTRAQGDALGYVRKYGQTRVVQPVQDVHRKVQRKETKSILRSCTAKGTTTPKRVSFALDLISGGDLSSCVHKGGEMEPRQLANGKWSSLLMRLRYLGCCLAVLWGSWIRSCQEGQLEDIGLPSSGLEVEIIESNPSG</sequence>
<dbReference type="PROSITE" id="PS50158">
    <property type="entry name" value="ZF_CCHC"/>
    <property type="match status" value="1"/>
</dbReference>
<keyword evidence="7" id="KW-1185">Reference proteome</keyword>
<feature type="coiled-coil region" evidence="3">
    <location>
        <begin position="110"/>
        <end position="187"/>
    </location>
</feature>
<evidence type="ECO:0000313" key="7">
    <source>
        <dbReference type="Proteomes" id="UP000585474"/>
    </source>
</evidence>
<reference evidence="6 7" key="1">
    <citation type="submission" date="2019-07" db="EMBL/GenBank/DDBJ databases">
        <title>De Novo Assembly of kiwifruit Actinidia rufa.</title>
        <authorList>
            <person name="Sugita-Konishi S."/>
            <person name="Sato K."/>
            <person name="Mori E."/>
            <person name="Abe Y."/>
            <person name="Kisaki G."/>
            <person name="Hamano K."/>
            <person name="Suezawa K."/>
            <person name="Otani M."/>
            <person name="Fukuda T."/>
            <person name="Manabe T."/>
            <person name="Gomi K."/>
            <person name="Tabuchi M."/>
            <person name="Akimitsu K."/>
            <person name="Kataoka I."/>
        </authorList>
    </citation>
    <scope>NUCLEOTIDE SEQUENCE [LARGE SCALE GENOMIC DNA]</scope>
    <source>
        <strain evidence="7">cv. Fuchu</strain>
    </source>
</reference>
<feature type="compositionally biased region" description="Acidic residues" evidence="4">
    <location>
        <begin position="72"/>
        <end position="88"/>
    </location>
</feature>